<keyword evidence="2" id="KW-1185">Reference proteome</keyword>
<sequence>MDGDMKEEKRMRTGRLCDETRTMTLIRREEKMLMLCKTSNLLHVIAFIGRSSKAAKIVQNFNNMGTKELYQAQSGANGPNLKARKTRMGGKHLVLSTTITVFALDATLRPELEKHGSEH</sequence>
<gene>
    <name evidence="1" type="ORF">GOODEAATRI_012942</name>
</gene>
<dbReference type="EMBL" id="JAHRIO010030834">
    <property type="protein sequence ID" value="MEQ2168305.1"/>
    <property type="molecule type" value="Genomic_DNA"/>
</dbReference>
<reference evidence="1 2" key="1">
    <citation type="submission" date="2021-06" db="EMBL/GenBank/DDBJ databases">
        <authorList>
            <person name="Palmer J.M."/>
        </authorList>
    </citation>
    <scope>NUCLEOTIDE SEQUENCE [LARGE SCALE GENOMIC DNA]</scope>
    <source>
        <strain evidence="1 2">GA_2019</strain>
        <tissue evidence="1">Muscle</tissue>
    </source>
</reference>
<dbReference type="Proteomes" id="UP001476798">
    <property type="component" value="Unassembled WGS sequence"/>
</dbReference>
<evidence type="ECO:0000313" key="1">
    <source>
        <dbReference type="EMBL" id="MEQ2168305.1"/>
    </source>
</evidence>
<protein>
    <submittedName>
        <fullName evidence="1">Uncharacterized protein</fullName>
    </submittedName>
</protein>
<accession>A0ABV0NA80</accession>
<proteinExistence type="predicted"/>
<evidence type="ECO:0000313" key="2">
    <source>
        <dbReference type="Proteomes" id="UP001476798"/>
    </source>
</evidence>
<name>A0ABV0NA80_9TELE</name>
<comment type="caution">
    <text evidence="1">The sequence shown here is derived from an EMBL/GenBank/DDBJ whole genome shotgun (WGS) entry which is preliminary data.</text>
</comment>
<organism evidence="1 2">
    <name type="scientific">Goodea atripinnis</name>
    <dbReference type="NCBI Taxonomy" id="208336"/>
    <lineage>
        <taxon>Eukaryota</taxon>
        <taxon>Metazoa</taxon>
        <taxon>Chordata</taxon>
        <taxon>Craniata</taxon>
        <taxon>Vertebrata</taxon>
        <taxon>Euteleostomi</taxon>
        <taxon>Actinopterygii</taxon>
        <taxon>Neopterygii</taxon>
        <taxon>Teleostei</taxon>
        <taxon>Neoteleostei</taxon>
        <taxon>Acanthomorphata</taxon>
        <taxon>Ovalentaria</taxon>
        <taxon>Atherinomorphae</taxon>
        <taxon>Cyprinodontiformes</taxon>
        <taxon>Goodeidae</taxon>
        <taxon>Goodea</taxon>
    </lineage>
</organism>